<dbReference type="AlphaFoldDB" id="A0A1M6QCW3"/>
<feature type="chain" id="PRO_5012477771" evidence="3">
    <location>
        <begin position="29"/>
        <end position="1141"/>
    </location>
</feature>
<accession>A0A1M6QCW3</accession>
<evidence type="ECO:0000259" key="4">
    <source>
        <dbReference type="PROSITE" id="PS51272"/>
    </source>
</evidence>
<feature type="compositionally biased region" description="Acidic residues" evidence="2">
    <location>
        <begin position="68"/>
        <end position="80"/>
    </location>
</feature>
<dbReference type="InterPro" id="IPR044060">
    <property type="entry name" value="Bacterial_rp_domain"/>
</dbReference>
<feature type="signal peptide" evidence="3">
    <location>
        <begin position="1"/>
        <end position="28"/>
    </location>
</feature>
<proteinExistence type="predicted"/>
<feature type="compositionally biased region" description="Acidic residues" evidence="2">
    <location>
        <begin position="937"/>
        <end position="949"/>
    </location>
</feature>
<dbReference type="PROSITE" id="PS51272">
    <property type="entry name" value="SLH"/>
    <property type="match status" value="3"/>
</dbReference>
<evidence type="ECO:0000313" key="6">
    <source>
        <dbReference type="Proteomes" id="UP000183975"/>
    </source>
</evidence>
<name>A0A1M6QCW3_9FIRM</name>
<dbReference type="InterPro" id="IPR012334">
    <property type="entry name" value="Pectin_lyas_fold"/>
</dbReference>
<keyword evidence="1" id="KW-0677">Repeat</keyword>
<gene>
    <name evidence="5" type="ORF">SAMN02745138_01294</name>
</gene>
<dbReference type="InterPro" id="IPR006626">
    <property type="entry name" value="PbH1"/>
</dbReference>
<feature type="region of interest" description="Disordered" evidence="2">
    <location>
        <begin position="64"/>
        <end position="84"/>
    </location>
</feature>
<evidence type="ECO:0000256" key="3">
    <source>
        <dbReference type="SAM" id="SignalP"/>
    </source>
</evidence>
<dbReference type="SUPFAM" id="SSF51126">
    <property type="entry name" value="Pectin lyase-like"/>
    <property type="match status" value="1"/>
</dbReference>
<feature type="domain" description="SLH" evidence="4">
    <location>
        <begin position="951"/>
        <end position="1010"/>
    </location>
</feature>
<organism evidence="5 6">
    <name type="scientific">Anaerotignum lactatifermentans DSM 14214</name>
    <dbReference type="NCBI Taxonomy" id="1121323"/>
    <lineage>
        <taxon>Bacteria</taxon>
        <taxon>Bacillati</taxon>
        <taxon>Bacillota</taxon>
        <taxon>Clostridia</taxon>
        <taxon>Lachnospirales</taxon>
        <taxon>Anaerotignaceae</taxon>
        <taxon>Anaerotignum</taxon>
    </lineage>
</organism>
<dbReference type="InterPro" id="IPR011050">
    <property type="entry name" value="Pectin_lyase_fold/virulence"/>
</dbReference>
<protein>
    <submittedName>
        <fullName evidence="5">S-layer homology domain-containing protein</fullName>
    </submittedName>
</protein>
<keyword evidence="6" id="KW-1185">Reference proteome</keyword>
<evidence type="ECO:0000256" key="2">
    <source>
        <dbReference type="SAM" id="MobiDB-lite"/>
    </source>
</evidence>
<dbReference type="Pfam" id="PF18998">
    <property type="entry name" value="Flg_new_2"/>
    <property type="match status" value="1"/>
</dbReference>
<dbReference type="Proteomes" id="UP000183975">
    <property type="component" value="Unassembled WGS sequence"/>
</dbReference>
<dbReference type="Gene3D" id="2.160.20.10">
    <property type="entry name" value="Single-stranded right-handed beta-helix, Pectin lyase-like"/>
    <property type="match status" value="1"/>
</dbReference>
<sequence>MKKRTGKMISLSLAVAMAVTAAPVTALADEPVKTDVIEAPALTSADQTEETTTEEGTAWAELTPAEKTEEEEVLSDEGTETTEGITTVEELNDEASAKENVFYVDETQGNGYTTLSDALKQAGTTESTIVLKNNVTGDFTIAEDQNITLDLNGYTITNTSNHTITNNGKLTIKDSSEEKTGTITNSTHGKGALVNNYGGTVDIESGTLTREEATDNSWYVISNDGTMNIKGGSIINKVVKSTSSLIRNEGEMDISGGYLKHDFIAVKNDDTGKGELSTLTVRGDVVIESPEQAIQNWTTAVISGGTMNGKVSTWGYNGQCGNTEITGGTINGNITIGIDKSNLLNSSKIPEVTISNGTITGDIEFLTGGTSTAAPENTKGSFVINNGVTINGDVKNPSAGTVEITNATVEGAISNTGSGSMAVIESKIGSYTSGQNITFVDSTTTNGDTIENTQDVSAACARIGAKYYNTLKEALTESKSGDTITLVKDVTVSNTQAMANSNYNEAVITLKDGVTLDGDTHTIYASESWVKSTDGNNIDKPANHIVGVSGVSATIKNLTIVGNENTKHGINAFGTNGTNTLIVNNVTIKNCGTAGMVIKGAKVTATNINTEGNPWGAINVDKSNGSTLDLTGGTFKENVQIWTESDGSNVLLDGVQLDKVTGEGTNLKGYTYFTDDVSKLGAAYNETTETIYESLADALTAARSGNTISVVKDTELTTDKTVAEGVTLVVNPDVTLSIAKDATLTNNGTIEEKGKINGTVTNNAGTATKYYTVTFTSNKEIESVEVKDRNDSTIKPNVEGKFVYSLKDGTYTYTMETVRGTRTGSFTVDGEELTINERFSSGGSSHSYDGYITIINPKNGEVTVSDDWAYEDDKITLTITPDKGYEVDKIEIVDDEGDKIDAKKVEDKDNKYTFRMANCDVTVTVTFKEEGKTTEDTDKEEDKDEENTETTELNFTDVKESDWFFKGVEYVVDKGIMSGISENEFAPSGKLTRAMLVQMLYNMESRPACDAENAFMDVPVGQWYTDAVIWANDEKIVSGMGDGLFAPNMEITREQMVVMLYNYAKYKGYDVTASAGLSKFADNASVSTWAQPAMQWAVAEGYISGMGDNQLAPQGTATRAEIASVIMRFMEATAESAETAE</sequence>
<dbReference type="OrthoDB" id="9816455at2"/>
<keyword evidence="3" id="KW-0732">Signal</keyword>
<reference evidence="5 6" key="1">
    <citation type="submission" date="2016-11" db="EMBL/GenBank/DDBJ databases">
        <authorList>
            <person name="Jaros S."/>
            <person name="Januszkiewicz K."/>
            <person name="Wedrychowicz H."/>
        </authorList>
    </citation>
    <scope>NUCLEOTIDE SEQUENCE [LARGE SCALE GENOMIC DNA]</scope>
    <source>
        <strain evidence="5 6">DSM 14214</strain>
    </source>
</reference>
<feature type="domain" description="SLH" evidence="4">
    <location>
        <begin position="1011"/>
        <end position="1074"/>
    </location>
</feature>
<dbReference type="EMBL" id="FRAH01000018">
    <property type="protein sequence ID" value="SHK17960.1"/>
    <property type="molecule type" value="Genomic_DNA"/>
</dbReference>
<evidence type="ECO:0000256" key="1">
    <source>
        <dbReference type="ARBA" id="ARBA00022737"/>
    </source>
</evidence>
<dbReference type="InterPro" id="IPR001119">
    <property type="entry name" value="SLH_dom"/>
</dbReference>
<dbReference type="Pfam" id="PF00395">
    <property type="entry name" value="SLH"/>
    <property type="match status" value="3"/>
</dbReference>
<evidence type="ECO:0000313" key="5">
    <source>
        <dbReference type="EMBL" id="SHK17960.1"/>
    </source>
</evidence>
<feature type="domain" description="SLH" evidence="4">
    <location>
        <begin position="1077"/>
        <end position="1140"/>
    </location>
</feature>
<feature type="region of interest" description="Disordered" evidence="2">
    <location>
        <begin position="931"/>
        <end position="951"/>
    </location>
</feature>
<dbReference type="RefSeq" id="WP_072850259.1">
    <property type="nucleotide sequence ID" value="NZ_FRAH01000018.1"/>
</dbReference>
<dbReference type="SMART" id="SM00710">
    <property type="entry name" value="PbH1"/>
    <property type="match status" value="6"/>
</dbReference>